<name>A0A1Q3DVJ9_LENED</name>
<dbReference type="InterPro" id="IPR051361">
    <property type="entry name" value="ThrE/Ser_Exporter"/>
</dbReference>
<dbReference type="PANTHER" id="PTHR31082">
    <property type="entry name" value="PHEROMONE-REGULATED MEMBRANE PROTEIN 10"/>
    <property type="match status" value="1"/>
</dbReference>
<dbReference type="GO" id="GO:0022857">
    <property type="term" value="F:transmembrane transporter activity"/>
    <property type="evidence" value="ECO:0007669"/>
    <property type="project" value="InterPro"/>
</dbReference>
<feature type="compositionally biased region" description="Polar residues" evidence="2">
    <location>
        <begin position="21"/>
        <end position="37"/>
    </location>
</feature>
<keyword evidence="3" id="KW-1133">Transmembrane helix</keyword>
<reference evidence="5 6" key="2">
    <citation type="submission" date="2017-02" db="EMBL/GenBank/DDBJ databases">
        <title>A genome survey and senescence transcriptome analysis in Lentinula edodes.</title>
        <authorList>
            <person name="Sakamoto Y."/>
            <person name="Nakade K."/>
            <person name="Sato S."/>
            <person name="Yoshida Y."/>
            <person name="Miyazaki K."/>
            <person name="Natsume S."/>
            <person name="Konno N."/>
        </authorList>
    </citation>
    <scope>NUCLEOTIDE SEQUENCE [LARGE SCALE GENOMIC DNA]</scope>
    <source>
        <strain evidence="5 6">NBRC 111202</strain>
    </source>
</reference>
<feature type="domain" description="Threonine/serine exporter-like N-terminal" evidence="4">
    <location>
        <begin position="360"/>
        <end position="439"/>
    </location>
</feature>
<accession>A0A1Q3DVJ9</accession>
<organism evidence="5 6">
    <name type="scientific">Lentinula edodes</name>
    <name type="common">Shiitake mushroom</name>
    <name type="synonym">Lentinus edodes</name>
    <dbReference type="NCBI Taxonomy" id="5353"/>
    <lineage>
        <taxon>Eukaryota</taxon>
        <taxon>Fungi</taxon>
        <taxon>Dikarya</taxon>
        <taxon>Basidiomycota</taxon>
        <taxon>Agaricomycotina</taxon>
        <taxon>Agaricomycetes</taxon>
        <taxon>Agaricomycetidae</taxon>
        <taxon>Agaricales</taxon>
        <taxon>Marasmiineae</taxon>
        <taxon>Omphalotaceae</taxon>
        <taxon>Lentinula</taxon>
    </lineage>
</organism>
<gene>
    <name evidence="5" type="ORF">LENED_000382</name>
</gene>
<dbReference type="AlphaFoldDB" id="A0A1Q3DVJ9"/>
<feature type="transmembrane region" description="Helical" evidence="3">
    <location>
        <begin position="515"/>
        <end position="534"/>
    </location>
</feature>
<evidence type="ECO:0000256" key="2">
    <source>
        <dbReference type="SAM" id="MobiDB-lite"/>
    </source>
</evidence>
<dbReference type="Proteomes" id="UP000188533">
    <property type="component" value="Unassembled WGS sequence"/>
</dbReference>
<keyword evidence="6" id="KW-1185">Reference proteome</keyword>
<proteinExistence type="inferred from homology"/>
<dbReference type="Pfam" id="PF06738">
    <property type="entry name" value="ThrE"/>
    <property type="match status" value="2"/>
</dbReference>
<feature type="transmembrane region" description="Helical" evidence="3">
    <location>
        <begin position="626"/>
        <end position="651"/>
    </location>
</feature>
<feature type="transmembrane region" description="Helical" evidence="3">
    <location>
        <begin position="420"/>
        <end position="441"/>
    </location>
</feature>
<evidence type="ECO:0000256" key="3">
    <source>
        <dbReference type="SAM" id="Phobius"/>
    </source>
</evidence>
<evidence type="ECO:0000313" key="6">
    <source>
        <dbReference type="Proteomes" id="UP000188533"/>
    </source>
</evidence>
<feature type="domain" description="Threonine/serine exporter-like N-terminal" evidence="4">
    <location>
        <begin position="288"/>
        <end position="346"/>
    </location>
</feature>
<feature type="transmembrane region" description="Helical" evidence="3">
    <location>
        <begin position="595"/>
        <end position="614"/>
    </location>
</feature>
<dbReference type="InterPro" id="IPR010619">
    <property type="entry name" value="ThrE-like_N"/>
</dbReference>
<feature type="region of interest" description="Disordered" evidence="2">
    <location>
        <begin position="1"/>
        <end position="184"/>
    </location>
</feature>
<feature type="transmembrane region" description="Helical" evidence="3">
    <location>
        <begin position="571"/>
        <end position="588"/>
    </location>
</feature>
<keyword evidence="3" id="KW-0472">Membrane</keyword>
<evidence type="ECO:0000256" key="1">
    <source>
        <dbReference type="ARBA" id="ARBA00034125"/>
    </source>
</evidence>
<feature type="compositionally biased region" description="Low complexity" evidence="2">
    <location>
        <begin position="40"/>
        <end position="51"/>
    </location>
</feature>
<feature type="compositionally biased region" description="Low complexity" evidence="2">
    <location>
        <begin position="144"/>
        <end position="154"/>
    </location>
</feature>
<protein>
    <submittedName>
        <fullName evidence="5">DUF1212-domain-containing protein</fullName>
    </submittedName>
</protein>
<evidence type="ECO:0000313" key="5">
    <source>
        <dbReference type="EMBL" id="GAV98959.1"/>
    </source>
</evidence>
<feature type="compositionally biased region" description="Basic and acidic residues" evidence="2">
    <location>
        <begin position="1"/>
        <end position="19"/>
    </location>
</feature>
<feature type="transmembrane region" description="Helical" evidence="3">
    <location>
        <begin position="380"/>
        <end position="400"/>
    </location>
</feature>
<comment type="similarity">
    <text evidence="1">Belongs to the ThrE exporter (TC 2.A.79) family.</text>
</comment>
<sequence>MSTKHRAESKSPRNRDARRASNYNTDHPAEPQNTYDSSAPRFRNPFNNFNNDNTEEMFTAPRATLPHYRNSVAYDPNINPSRPISQVPLDPSNYTSRSSASYESPGYFNDSDKYSFSSYQHPADINPPPNAYPGDDHSPPPNRPLRSSVRRSVSFAKGSALREYDPDEEYQDPEKNRALKNRGLPSQMLDLFELNREMKSQHSDDSNDYDYRPYRPDFRHNDSMVSTYSQVMDPDDPRVTGVKAKYLEDPHDIEKNTLRQMDYRHRRKHLMRVKIEFNVTSMVNRQEFLIKLARALMTFGAPSHRIESQLIAAARILEVEAEFIHLPGVIICSFGDQDLGTSETHFINSAQPKVPYTRTYLMAIFVSFSSRGLSSIRSRIFCYTAISSAGIVGILPGYLILSSSLELASKNIVCGSVKMVYALIYTLFLGFGLQIGSDFYLLLDRSMRRKLDTLAASLSSTTILAGSWVADNSTDNGTLPVVGTWTFTHAVPSNTADIIDGCYRPKHFPWFLQPFPMWTAFLIVPTFSLFSSLANLQPFRSKQLPVMVVISCASYASNKIANHYIFNRSDVVSAIGAFTVGVLGNAYSRKMGGTAFTSMVTGVLFLVPSGLSQAGGITANGNGIDIGGAMIAVTIGITVGLFMSQALVYMFGTRKNAAVFSF</sequence>
<evidence type="ECO:0000259" key="4">
    <source>
        <dbReference type="Pfam" id="PF06738"/>
    </source>
</evidence>
<comment type="caution">
    <text evidence="5">The sequence shown here is derived from an EMBL/GenBank/DDBJ whole genome shotgun (WGS) entry which is preliminary data.</text>
</comment>
<dbReference type="EMBL" id="BDGU01000007">
    <property type="protein sequence ID" value="GAV98959.1"/>
    <property type="molecule type" value="Genomic_DNA"/>
</dbReference>
<feature type="compositionally biased region" description="Polar residues" evidence="2">
    <location>
        <begin position="92"/>
        <end position="102"/>
    </location>
</feature>
<dbReference type="STRING" id="5353.A0A1Q3DVJ9"/>
<keyword evidence="3" id="KW-0812">Transmembrane</keyword>
<dbReference type="PANTHER" id="PTHR31082:SF4">
    <property type="entry name" value="PHEROMONE-REGULATED MEMBRANE PROTEIN 10"/>
    <property type="match status" value="1"/>
</dbReference>
<reference evidence="5 6" key="1">
    <citation type="submission" date="2016-08" db="EMBL/GenBank/DDBJ databases">
        <authorList>
            <consortium name="Lentinula edodes genome sequencing consortium"/>
            <person name="Sakamoto Y."/>
            <person name="Nakade K."/>
            <person name="Sato S."/>
            <person name="Yoshida Y."/>
            <person name="Miyazaki K."/>
            <person name="Natsume S."/>
            <person name="Konno N."/>
        </authorList>
    </citation>
    <scope>NUCLEOTIDE SEQUENCE [LARGE SCALE GENOMIC DNA]</scope>
    <source>
        <strain evidence="5 6">NBRC 111202</strain>
    </source>
</reference>